<dbReference type="GO" id="GO:0019202">
    <property type="term" value="F:amino acid kinase activity"/>
    <property type="evidence" value="ECO:0007669"/>
    <property type="project" value="TreeGrafter"/>
</dbReference>
<sequence length="326" mass="35964">MCSGSYTLPHEDRFTHAEDYLSVPGPSLREDAGVDSLLRHWGLQGYAVRPLTEGTNNTGYYVGDEFVLRIHRNAIAPTYEHAVLRSLSGLSFAVPVPVPVDGETTVRGELHGETVLASLSRRIPGEHPVRGDSGRVEACGRALAELDHALGRLDQAELPPPRVWDGDLTNVHPRVPSIDRVIDGVAAEDRDDVARILTGIGPRPDLPRQIIHGDFAMTNVLMAGDRVAAILDFETAGPGYRAMDLAVGRFFFGEVGHPSEAFQRGYLDAFPLTDAELSAIRELELMREATSLVHWYGRYVDGQITAENLADRVERLRRVEDWASER</sequence>
<comment type="caution">
    <text evidence="3">The sequence shown here is derived from an EMBL/GenBank/DDBJ whole genome shotgun (WGS) entry which is preliminary data.</text>
</comment>
<protein>
    <recommendedName>
        <fullName evidence="2">Aminoglycoside phosphotransferase domain-containing protein</fullName>
    </recommendedName>
</protein>
<proteinExistence type="inferred from homology"/>
<dbReference type="AlphaFoldDB" id="A0A4R0GXE5"/>
<comment type="similarity">
    <text evidence="1">Belongs to the pseudomonas-type ThrB family.</text>
</comment>
<evidence type="ECO:0000313" key="3">
    <source>
        <dbReference type="EMBL" id="TCC01813.1"/>
    </source>
</evidence>
<evidence type="ECO:0000256" key="1">
    <source>
        <dbReference type="ARBA" id="ARBA00038240"/>
    </source>
</evidence>
<dbReference type="InterPro" id="IPR050249">
    <property type="entry name" value="Pseudomonas-type_ThrB"/>
</dbReference>
<feature type="domain" description="Aminoglycoside phosphotransferase" evidence="2">
    <location>
        <begin position="48"/>
        <end position="269"/>
    </location>
</feature>
<dbReference type="Proteomes" id="UP000292346">
    <property type="component" value="Unassembled WGS sequence"/>
</dbReference>
<name>A0A4R0GXE5_9ACTN</name>
<keyword evidence="4" id="KW-1185">Reference proteome</keyword>
<gene>
    <name evidence="3" type="ORF">E0H45_40775</name>
</gene>
<organism evidence="3 4">
    <name type="scientific">Kribbella soli</name>
    <dbReference type="NCBI Taxonomy" id="1124743"/>
    <lineage>
        <taxon>Bacteria</taxon>
        <taxon>Bacillati</taxon>
        <taxon>Actinomycetota</taxon>
        <taxon>Actinomycetes</taxon>
        <taxon>Propionibacteriales</taxon>
        <taxon>Kribbellaceae</taxon>
        <taxon>Kribbella</taxon>
    </lineage>
</organism>
<dbReference type="PANTHER" id="PTHR21064">
    <property type="entry name" value="AMINOGLYCOSIDE PHOSPHOTRANSFERASE DOMAIN-CONTAINING PROTEIN-RELATED"/>
    <property type="match status" value="1"/>
</dbReference>
<dbReference type="Pfam" id="PF01636">
    <property type="entry name" value="APH"/>
    <property type="match status" value="1"/>
</dbReference>
<evidence type="ECO:0000313" key="4">
    <source>
        <dbReference type="Proteomes" id="UP000292346"/>
    </source>
</evidence>
<dbReference type="InterPro" id="IPR002575">
    <property type="entry name" value="Aminoglycoside_PTrfase"/>
</dbReference>
<dbReference type="EMBL" id="SJJZ01000006">
    <property type="protein sequence ID" value="TCC01813.1"/>
    <property type="molecule type" value="Genomic_DNA"/>
</dbReference>
<dbReference type="PANTHER" id="PTHR21064:SF6">
    <property type="entry name" value="AMINOGLYCOSIDE PHOSPHOTRANSFERASE DOMAIN-CONTAINING PROTEIN"/>
    <property type="match status" value="1"/>
</dbReference>
<reference evidence="3 4" key="1">
    <citation type="submission" date="2019-02" db="EMBL/GenBank/DDBJ databases">
        <title>Kribbella capetownensis sp. nov. and Kribbella speibonae sp. nov., isolated from soil.</title>
        <authorList>
            <person name="Curtis S.M."/>
            <person name="Norton I."/>
            <person name="Everest G.J."/>
            <person name="Meyers P.R."/>
        </authorList>
    </citation>
    <scope>NUCLEOTIDE SEQUENCE [LARGE SCALE GENOMIC DNA]</scope>
    <source>
        <strain evidence="3 4">KCTC 29219</strain>
    </source>
</reference>
<accession>A0A4R0GXE5</accession>
<dbReference type="Gene3D" id="3.90.1200.10">
    <property type="match status" value="1"/>
</dbReference>
<evidence type="ECO:0000259" key="2">
    <source>
        <dbReference type="Pfam" id="PF01636"/>
    </source>
</evidence>
<dbReference type="SUPFAM" id="SSF56112">
    <property type="entry name" value="Protein kinase-like (PK-like)"/>
    <property type="match status" value="1"/>
</dbReference>
<dbReference type="OrthoDB" id="3823756at2"/>
<dbReference type="InterPro" id="IPR011009">
    <property type="entry name" value="Kinase-like_dom_sf"/>
</dbReference>